<dbReference type="InterPro" id="IPR018060">
    <property type="entry name" value="HTH_AraC"/>
</dbReference>
<gene>
    <name evidence="5" type="primary">rhaR_35</name>
    <name evidence="5" type="ORF">SDC9_47319</name>
</gene>
<feature type="domain" description="HTH araC/xylS-type" evidence="4">
    <location>
        <begin position="242"/>
        <end position="340"/>
    </location>
</feature>
<protein>
    <submittedName>
        <fullName evidence="5">HTH-type transcriptional activator RhaR</fullName>
    </submittedName>
</protein>
<name>A0A644WC75_9ZZZZ</name>
<dbReference type="SUPFAM" id="SSF51215">
    <property type="entry name" value="Regulatory protein AraC"/>
    <property type="match status" value="1"/>
</dbReference>
<comment type="caution">
    <text evidence="5">The sequence shown here is derived from an EMBL/GenBank/DDBJ whole genome shotgun (WGS) entry which is preliminary data.</text>
</comment>
<dbReference type="SUPFAM" id="SSF46689">
    <property type="entry name" value="Homeodomain-like"/>
    <property type="match status" value="2"/>
</dbReference>
<keyword evidence="1" id="KW-0805">Transcription regulation</keyword>
<sequence>MKASLSKSGAEQTAQFICEVTVDTQAPSLDSDTFFTTMDDYVPGRNLLVHSSTSAISLPKQANFITDFHAPTRDEIPSRWQKYLPVPLCFHMHDYCQLTKVEEGRILYIINNTQVEMARGDIIVINPNTIHSWLAVEQTRCASIGFYPSRLRLNDYCLPHESSFELLYSMQYPSVHISHQSPFYIGIDRCVNSILTENILKPPAFNEMMHNYIVELSFLLCRFCSILSNTANAAPRRPETLQKAMLYISEHLETTTGPQDVAAYVHMNPCYFSYYFKKQLGVPCSKYIAIKRLSTAAELLKSTDLSISDIVFKCGFRSVSNFYQLFSSLYTISPGKFRKLHQF</sequence>
<accession>A0A644WC75</accession>
<dbReference type="Pfam" id="PF02311">
    <property type="entry name" value="AraC_binding"/>
    <property type="match status" value="1"/>
</dbReference>
<evidence type="ECO:0000256" key="2">
    <source>
        <dbReference type="ARBA" id="ARBA00023125"/>
    </source>
</evidence>
<dbReference type="PANTHER" id="PTHR43280:SF34">
    <property type="entry name" value="ARAC-FAMILY TRANSCRIPTIONAL REGULATOR"/>
    <property type="match status" value="1"/>
</dbReference>
<dbReference type="SMART" id="SM00342">
    <property type="entry name" value="HTH_ARAC"/>
    <property type="match status" value="1"/>
</dbReference>
<dbReference type="PANTHER" id="PTHR43280">
    <property type="entry name" value="ARAC-FAMILY TRANSCRIPTIONAL REGULATOR"/>
    <property type="match status" value="1"/>
</dbReference>
<proteinExistence type="predicted"/>
<reference evidence="5" key="1">
    <citation type="submission" date="2019-08" db="EMBL/GenBank/DDBJ databases">
        <authorList>
            <person name="Kucharzyk K."/>
            <person name="Murdoch R.W."/>
            <person name="Higgins S."/>
            <person name="Loffler F."/>
        </authorList>
    </citation>
    <scope>NUCLEOTIDE SEQUENCE</scope>
</reference>
<dbReference type="AlphaFoldDB" id="A0A644WC75"/>
<evidence type="ECO:0000313" key="5">
    <source>
        <dbReference type="EMBL" id="MPM01081.1"/>
    </source>
</evidence>
<dbReference type="InterPro" id="IPR003313">
    <property type="entry name" value="AraC-bd"/>
</dbReference>
<dbReference type="GO" id="GO:0003700">
    <property type="term" value="F:DNA-binding transcription factor activity"/>
    <property type="evidence" value="ECO:0007669"/>
    <property type="project" value="InterPro"/>
</dbReference>
<dbReference type="InterPro" id="IPR037923">
    <property type="entry name" value="HTH-like"/>
</dbReference>
<dbReference type="InterPro" id="IPR014710">
    <property type="entry name" value="RmlC-like_jellyroll"/>
</dbReference>
<dbReference type="Pfam" id="PF12833">
    <property type="entry name" value="HTH_18"/>
    <property type="match status" value="1"/>
</dbReference>
<dbReference type="InterPro" id="IPR009057">
    <property type="entry name" value="Homeodomain-like_sf"/>
</dbReference>
<dbReference type="Gene3D" id="1.10.10.60">
    <property type="entry name" value="Homeodomain-like"/>
    <property type="match status" value="2"/>
</dbReference>
<evidence type="ECO:0000256" key="3">
    <source>
        <dbReference type="ARBA" id="ARBA00023163"/>
    </source>
</evidence>
<dbReference type="GO" id="GO:0043565">
    <property type="term" value="F:sequence-specific DNA binding"/>
    <property type="evidence" value="ECO:0007669"/>
    <property type="project" value="InterPro"/>
</dbReference>
<dbReference type="Gene3D" id="2.60.120.10">
    <property type="entry name" value="Jelly Rolls"/>
    <property type="match status" value="1"/>
</dbReference>
<keyword evidence="2" id="KW-0238">DNA-binding</keyword>
<dbReference type="EMBL" id="VSSQ01000772">
    <property type="protein sequence ID" value="MPM01081.1"/>
    <property type="molecule type" value="Genomic_DNA"/>
</dbReference>
<dbReference type="PROSITE" id="PS01124">
    <property type="entry name" value="HTH_ARAC_FAMILY_2"/>
    <property type="match status" value="1"/>
</dbReference>
<evidence type="ECO:0000259" key="4">
    <source>
        <dbReference type="PROSITE" id="PS01124"/>
    </source>
</evidence>
<organism evidence="5">
    <name type="scientific">bioreactor metagenome</name>
    <dbReference type="NCBI Taxonomy" id="1076179"/>
    <lineage>
        <taxon>unclassified sequences</taxon>
        <taxon>metagenomes</taxon>
        <taxon>ecological metagenomes</taxon>
    </lineage>
</organism>
<keyword evidence="3" id="KW-0804">Transcription</keyword>
<evidence type="ECO:0000256" key="1">
    <source>
        <dbReference type="ARBA" id="ARBA00023015"/>
    </source>
</evidence>